<dbReference type="EMBL" id="PDLM01000011">
    <property type="protein sequence ID" value="RDW65954.1"/>
    <property type="molecule type" value="Genomic_DNA"/>
</dbReference>
<keyword evidence="4" id="KW-1185">Reference proteome</keyword>
<organism evidence="3 4">
    <name type="scientific">Coleophoma cylindrospora</name>
    <dbReference type="NCBI Taxonomy" id="1849047"/>
    <lineage>
        <taxon>Eukaryota</taxon>
        <taxon>Fungi</taxon>
        <taxon>Dikarya</taxon>
        <taxon>Ascomycota</taxon>
        <taxon>Pezizomycotina</taxon>
        <taxon>Leotiomycetes</taxon>
        <taxon>Helotiales</taxon>
        <taxon>Dermateaceae</taxon>
        <taxon>Coleophoma</taxon>
    </lineage>
</organism>
<feature type="region of interest" description="Disordered" evidence="2">
    <location>
        <begin position="212"/>
        <end position="254"/>
    </location>
</feature>
<feature type="compositionally biased region" description="Pro residues" evidence="2">
    <location>
        <begin position="688"/>
        <end position="697"/>
    </location>
</feature>
<dbReference type="Proteomes" id="UP000256645">
    <property type="component" value="Unassembled WGS sequence"/>
</dbReference>
<feature type="region of interest" description="Disordered" evidence="2">
    <location>
        <begin position="484"/>
        <end position="595"/>
    </location>
</feature>
<feature type="compositionally biased region" description="Basic and acidic residues" evidence="2">
    <location>
        <begin position="561"/>
        <end position="585"/>
    </location>
</feature>
<reference evidence="3 4" key="1">
    <citation type="journal article" date="2018" name="IMA Fungus">
        <title>IMA Genome-F 9: Draft genome sequence of Annulohypoxylon stygium, Aspergillus mulundensis, Berkeleyomyces basicola (syn. Thielaviopsis basicola), Ceratocystis smalleyi, two Cercospora beticola strains, Coleophoma cylindrospora, Fusarium fracticaudum, Phialophora cf. hyalina, and Morchella septimelata.</title>
        <authorList>
            <person name="Wingfield B.D."/>
            <person name="Bills G.F."/>
            <person name="Dong Y."/>
            <person name="Huang W."/>
            <person name="Nel W.J."/>
            <person name="Swalarsk-Parry B.S."/>
            <person name="Vaghefi N."/>
            <person name="Wilken P.M."/>
            <person name="An Z."/>
            <person name="de Beer Z.W."/>
            <person name="De Vos L."/>
            <person name="Chen L."/>
            <person name="Duong T.A."/>
            <person name="Gao Y."/>
            <person name="Hammerbacher A."/>
            <person name="Kikkert J.R."/>
            <person name="Li Y."/>
            <person name="Li H."/>
            <person name="Li K."/>
            <person name="Li Q."/>
            <person name="Liu X."/>
            <person name="Ma X."/>
            <person name="Naidoo K."/>
            <person name="Pethybridge S.J."/>
            <person name="Sun J."/>
            <person name="Steenkamp E.T."/>
            <person name="van der Nest M.A."/>
            <person name="van Wyk S."/>
            <person name="Wingfield M.J."/>
            <person name="Xiong C."/>
            <person name="Yue Q."/>
            <person name="Zhang X."/>
        </authorList>
    </citation>
    <scope>NUCLEOTIDE SEQUENCE [LARGE SCALE GENOMIC DNA]</scope>
    <source>
        <strain evidence="3 4">BP6252</strain>
    </source>
</reference>
<proteinExistence type="predicted"/>
<dbReference type="AlphaFoldDB" id="A0A3D8QWP3"/>
<feature type="coiled-coil region" evidence="1">
    <location>
        <begin position="346"/>
        <end position="382"/>
    </location>
</feature>
<evidence type="ECO:0000256" key="1">
    <source>
        <dbReference type="SAM" id="Coils"/>
    </source>
</evidence>
<comment type="caution">
    <text evidence="3">The sequence shown here is derived from an EMBL/GenBank/DDBJ whole genome shotgun (WGS) entry which is preliminary data.</text>
</comment>
<evidence type="ECO:0000256" key="2">
    <source>
        <dbReference type="SAM" id="MobiDB-lite"/>
    </source>
</evidence>
<evidence type="ECO:0000313" key="4">
    <source>
        <dbReference type="Proteomes" id="UP000256645"/>
    </source>
</evidence>
<dbReference type="OrthoDB" id="10359732at2759"/>
<name>A0A3D8QWP3_9HELO</name>
<feature type="compositionally biased region" description="Low complexity" evidence="2">
    <location>
        <begin position="102"/>
        <end position="113"/>
    </location>
</feature>
<feature type="coiled-coil region" evidence="1">
    <location>
        <begin position="264"/>
        <end position="316"/>
    </location>
</feature>
<evidence type="ECO:0000313" key="3">
    <source>
        <dbReference type="EMBL" id="RDW65954.1"/>
    </source>
</evidence>
<keyword evidence="1" id="KW-0175">Coiled coil</keyword>
<protein>
    <submittedName>
        <fullName evidence="3">Uncharacterized protein</fullName>
    </submittedName>
</protein>
<accession>A0A3D8QWP3</accession>
<sequence length="697" mass="78553">MAPHLTAGESAESQAQNKPKPKQDRPQQLPQTHRGPRRVNSTNDKDKDKDDDDWSDSQPESEGPPDDTQTQTAEVRRKSGVDRVHSRQRPRQSGPAVLVDNGGRTRSTGARTTNHPNVSYTGGQAVPYGYSKGYFPSPNLFSAGPFPPYHGASTFPTGPYSPNIHALNLFPPNPYPSKFCPSGPYQPSPDYSAGAYPTSPYVTPPYRTSPHGINPYASNPHYPTTPYAADPTYLPSQGIHHQFQPNPGVRRSPYSVDNEVQKVKRELENLKTEESARRHQEQDRRRMEEYWKRKEKENALEKEKDAKQKFEKLKRQKDHEAKAQHEKILRAKRAAAEEQQLTEVIKRTVERETREALEKMVATKQEEDKLRVQDANREQEKERMLIELMDFIDERRRLDSRSWDGGSVRESLGGSGRGRLDSMPPEFVAPGRAAELTRTQIEQIVLEILQRRLPDLEPQIPFTDNHMFSSGGYHERPLRRLHPRSYTSEPLVVDKSPQHAGARGTEDISPELLSPRFSDRYASPEFNGSVTSPRGSTAFQQNPTRQLSLGKRNPSQSRAPRGNDPRYQSDRDVHDGREVSTRDLADNGFPFFSDAQDNEARNRLIQPQLDDTVQNRADFRGGKMTMMSGAEAGHSKHRAATAHFVSVTDYLSNGSDTDQPRAPRSSRHTKYTSIPTKESSSNRLTAPPAVPDPPSLG</sequence>
<feature type="compositionally biased region" description="Polar residues" evidence="2">
    <location>
        <begin position="526"/>
        <end position="558"/>
    </location>
</feature>
<feature type="region of interest" description="Disordered" evidence="2">
    <location>
        <begin position="1"/>
        <end position="120"/>
    </location>
</feature>
<gene>
    <name evidence="3" type="ORF">BP6252_09589</name>
</gene>
<feature type="region of interest" description="Disordered" evidence="2">
    <location>
        <begin position="651"/>
        <end position="697"/>
    </location>
</feature>
<feature type="region of interest" description="Disordered" evidence="2">
    <location>
        <begin position="402"/>
        <end position="424"/>
    </location>
</feature>
<feature type="compositionally biased region" description="Polar residues" evidence="2">
    <location>
        <begin position="671"/>
        <end position="684"/>
    </location>
</feature>
<feature type="compositionally biased region" description="Basic and acidic residues" evidence="2">
    <location>
        <begin position="74"/>
        <end position="85"/>
    </location>
</feature>